<feature type="compositionally biased region" description="Low complexity" evidence="1">
    <location>
        <begin position="502"/>
        <end position="512"/>
    </location>
</feature>
<dbReference type="OrthoDB" id="26518at2759"/>
<dbReference type="InterPro" id="IPR015425">
    <property type="entry name" value="FH2_Formin"/>
</dbReference>
<evidence type="ECO:0000313" key="3">
    <source>
        <dbReference type="EMBL" id="RNA03088.1"/>
    </source>
</evidence>
<dbReference type="InterPro" id="IPR042201">
    <property type="entry name" value="FH2_Formin_sf"/>
</dbReference>
<dbReference type="SUPFAM" id="SSF101447">
    <property type="entry name" value="Formin homology 2 domain (FH2 domain)"/>
    <property type="match status" value="1"/>
</dbReference>
<accession>A0A3M7PWN2</accession>
<feature type="compositionally biased region" description="Basic and acidic residues" evidence="1">
    <location>
        <begin position="513"/>
        <end position="523"/>
    </location>
</feature>
<feature type="domain" description="FH2" evidence="2">
    <location>
        <begin position="1"/>
        <end position="311"/>
    </location>
</feature>
<organism evidence="3 4">
    <name type="scientific">Brachionus plicatilis</name>
    <name type="common">Marine rotifer</name>
    <name type="synonym">Brachionus muelleri</name>
    <dbReference type="NCBI Taxonomy" id="10195"/>
    <lineage>
        <taxon>Eukaryota</taxon>
        <taxon>Metazoa</taxon>
        <taxon>Spiralia</taxon>
        <taxon>Gnathifera</taxon>
        <taxon>Rotifera</taxon>
        <taxon>Eurotatoria</taxon>
        <taxon>Monogononta</taxon>
        <taxon>Pseudotrocha</taxon>
        <taxon>Ploima</taxon>
        <taxon>Brachionidae</taxon>
        <taxon>Brachionus</taxon>
    </lineage>
</organism>
<dbReference type="Gene3D" id="1.20.58.2220">
    <property type="entry name" value="Formin, FH2 domain"/>
    <property type="match status" value="1"/>
</dbReference>
<comment type="caution">
    <text evidence="3">The sequence shown here is derived from an EMBL/GenBank/DDBJ whole genome shotgun (WGS) entry which is preliminary data.</text>
</comment>
<evidence type="ECO:0000259" key="2">
    <source>
        <dbReference type="PROSITE" id="PS51444"/>
    </source>
</evidence>
<name>A0A3M7PWN2_BRAPC</name>
<reference evidence="3 4" key="1">
    <citation type="journal article" date="2018" name="Sci. Rep.">
        <title>Genomic signatures of local adaptation to the degree of environmental predictability in rotifers.</title>
        <authorList>
            <person name="Franch-Gras L."/>
            <person name="Hahn C."/>
            <person name="Garcia-Roger E.M."/>
            <person name="Carmona M.J."/>
            <person name="Serra M."/>
            <person name="Gomez A."/>
        </authorList>
    </citation>
    <scope>NUCLEOTIDE SEQUENCE [LARGE SCALE GENOMIC DNA]</scope>
    <source>
        <strain evidence="3">HYR1</strain>
    </source>
</reference>
<dbReference type="PROSITE" id="PS51444">
    <property type="entry name" value="FH2"/>
    <property type="match status" value="1"/>
</dbReference>
<dbReference type="Pfam" id="PF02181">
    <property type="entry name" value="FH2"/>
    <property type="match status" value="1"/>
</dbReference>
<dbReference type="PANTHER" id="PTHR46345">
    <property type="entry name" value="INVERTED FORMIN-2"/>
    <property type="match status" value="1"/>
</dbReference>
<dbReference type="STRING" id="10195.A0A3M7PWN2"/>
<feature type="region of interest" description="Disordered" evidence="1">
    <location>
        <begin position="593"/>
        <end position="634"/>
    </location>
</feature>
<dbReference type="EMBL" id="REGN01008636">
    <property type="protein sequence ID" value="RNA03088.1"/>
    <property type="molecule type" value="Genomic_DNA"/>
</dbReference>
<evidence type="ECO:0000256" key="1">
    <source>
        <dbReference type="SAM" id="MobiDB-lite"/>
    </source>
</evidence>
<dbReference type="Proteomes" id="UP000276133">
    <property type="component" value="Unassembled WGS sequence"/>
</dbReference>
<dbReference type="AlphaFoldDB" id="A0A3M7PWN2"/>
<dbReference type="PANTHER" id="PTHR46345:SF8">
    <property type="entry name" value="FORMIN 3, ISOFORM B"/>
    <property type="match status" value="1"/>
</dbReference>
<sequence length="648" mass="74568">MILSVLMLRKNSIIGIFDSIIDADEICENLVGKNQLFGLENFEALLKILPDSNEIEILNGYSGDIDKLGQAEKFLLKLIKIPNYKLRIECLVVKEEFYNQVYFFNTTFDSVLTACEIVYENKTLPQFLLAGNFLNHGSYSGNAAGFKLSSLNKLCDIKSNQNSITLLQLIVQRLEVEKKELLLLPDEIMSNLKHVLTVQTEVFVSDFFTFADKVKNLYEQLFCVNLMSDLKDFFKTAVKNINELKSKENKFEEWNLKLANYFCEDPVSFRLEECFNILFAFAEKIKNAKSTKTEIVATVKIKKTPKANSNYYDTTNYLEELDGVVVNYRNSRARPSTRLSHPVSSFVRFLHDDAETNRELMNTSRDFDSVKSRRSLSSYQFDVSKLDNKKGKSMSLLEENENENPDQKKSNRLSGLRKMEEFQKLASMYKNFEQEDSNISVRTKSQDQKINLEEKLAFFENMSSDQNSKSKIDKQNHSSFVFPKKCQETKVFEVLRDEGFETQSNSSMSNTNEMEHKKEYERKEMKRRSVCPIIGRTKSCSKPIVDTRHSVYITYNDGQNIKSNNSLYMNETVSTKAKKTSIKLNQKNALQCQSKTKFSSKTNSESPLTKPRTISSSSSSTLGSQKLTRKNKTINEKSILTKMKTIKI</sequence>
<feature type="compositionally biased region" description="Polar residues" evidence="1">
    <location>
        <begin position="593"/>
        <end position="607"/>
    </location>
</feature>
<gene>
    <name evidence="3" type="ORF">BpHYR1_048923</name>
</gene>
<feature type="region of interest" description="Disordered" evidence="1">
    <location>
        <begin position="502"/>
        <end position="523"/>
    </location>
</feature>
<dbReference type="SMART" id="SM00498">
    <property type="entry name" value="FH2"/>
    <property type="match status" value="1"/>
</dbReference>
<evidence type="ECO:0000313" key="4">
    <source>
        <dbReference type="Proteomes" id="UP000276133"/>
    </source>
</evidence>
<proteinExistence type="predicted"/>
<keyword evidence="4" id="KW-1185">Reference proteome</keyword>
<protein>
    <submittedName>
        <fullName evidence="3">FH2 domain-containing 1</fullName>
    </submittedName>
</protein>